<dbReference type="InterPro" id="IPR002939">
    <property type="entry name" value="DnaJ_C"/>
</dbReference>
<dbReference type="CDD" id="cd06257">
    <property type="entry name" value="DnaJ"/>
    <property type="match status" value="1"/>
</dbReference>
<dbReference type="Gene3D" id="2.60.260.20">
    <property type="entry name" value="Urease metallochaperone UreE, N-terminal domain"/>
    <property type="match status" value="2"/>
</dbReference>
<dbReference type="Gene3D" id="1.10.287.110">
    <property type="entry name" value="DnaJ domain"/>
    <property type="match status" value="1"/>
</dbReference>
<evidence type="ECO:0000313" key="4">
    <source>
        <dbReference type="Proteomes" id="UP000076595"/>
    </source>
</evidence>
<name>A0ABN4NS71_9PROT</name>
<dbReference type="InterPro" id="IPR008971">
    <property type="entry name" value="HSP40/DnaJ_pept-bd"/>
</dbReference>
<keyword evidence="4" id="KW-1185">Reference proteome</keyword>
<dbReference type="InterPro" id="IPR018253">
    <property type="entry name" value="DnaJ_domain_CS"/>
</dbReference>
<dbReference type="PANTHER" id="PTHR43096">
    <property type="entry name" value="DNAJ HOMOLOG 1, MITOCHONDRIAL-RELATED"/>
    <property type="match status" value="1"/>
</dbReference>
<evidence type="ECO:0000256" key="1">
    <source>
        <dbReference type="ARBA" id="ARBA00023186"/>
    </source>
</evidence>
<accession>A0ABN4NS71</accession>
<dbReference type="CDD" id="cd10747">
    <property type="entry name" value="DnaJ_C"/>
    <property type="match status" value="1"/>
</dbReference>
<dbReference type="SUPFAM" id="SSF49493">
    <property type="entry name" value="HSP40/DnaJ peptide-binding domain"/>
    <property type="match status" value="2"/>
</dbReference>
<dbReference type="SMART" id="SM00271">
    <property type="entry name" value="DnaJ"/>
    <property type="match status" value="1"/>
</dbReference>
<keyword evidence="1" id="KW-0143">Chaperone</keyword>
<dbReference type="InterPro" id="IPR036869">
    <property type="entry name" value="J_dom_sf"/>
</dbReference>
<dbReference type="PROSITE" id="PS50076">
    <property type="entry name" value="DNAJ_2"/>
    <property type="match status" value="1"/>
</dbReference>
<dbReference type="Pfam" id="PF01556">
    <property type="entry name" value="DnaJ_C"/>
    <property type="match status" value="1"/>
</dbReference>
<proteinExistence type="predicted"/>
<reference evidence="3 4" key="1">
    <citation type="submission" date="2015-03" db="EMBL/GenBank/DDBJ databases">
        <title>Genome study of Acetobacter sp. SLV-7.</title>
        <authorList>
            <person name="Cho G.Y."/>
            <person name="Jeon C.O."/>
        </authorList>
    </citation>
    <scope>NUCLEOTIDE SEQUENCE [LARGE SCALE GENOMIC DNA]</scope>
    <source>
        <strain evidence="3 4">SLV-7</strain>
    </source>
</reference>
<organism evidence="3 4">
    <name type="scientific">Acetobacter oryzifermentans</name>
    <dbReference type="NCBI Taxonomy" id="1633874"/>
    <lineage>
        <taxon>Bacteria</taxon>
        <taxon>Pseudomonadati</taxon>
        <taxon>Pseudomonadota</taxon>
        <taxon>Alphaproteobacteria</taxon>
        <taxon>Acetobacterales</taxon>
        <taxon>Acetobacteraceae</taxon>
        <taxon>Acetobacter</taxon>
    </lineage>
</organism>
<evidence type="ECO:0000313" key="3">
    <source>
        <dbReference type="EMBL" id="ANA14782.1"/>
    </source>
</evidence>
<dbReference type="InterPro" id="IPR001623">
    <property type="entry name" value="DnaJ_domain"/>
</dbReference>
<evidence type="ECO:0000259" key="2">
    <source>
        <dbReference type="PROSITE" id="PS50076"/>
    </source>
</evidence>
<dbReference type="PANTHER" id="PTHR43096:SF52">
    <property type="entry name" value="DNAJ HOMOLOG 1, MITOCHONDRIAL-RELATED"/>
    <property type="match status" value="1"/>
</dbReference>
<gene>
    <name evidence="3" type="ORF">WG31_13015</name>
</gene>
<dbReference type="Pfam" id="PF00226">
    <property type="entry name" value="DnaJ"/>
    <property type="match status" value="1"/>
</dbReference>
<dbReference type="EMBL" id="CP011120">
    <property type="protein sequence ID" value="ANA14782.1"/>
    <property type="molecule type" value="Genomic_DNA"/>
</dbReference>
<dbReference type="RefSeq" id="WP_063354784.1">
    <property type="nucleotide sequence ID" value="NZ_CP011120.1"/>
</dbReference>
<dbReference type="PRINTS" id="PR00625">
    <property type="entry name" value="JDOMAIN"/>
</dbReference>
<dbReference type="Proteomes" id="UP000076595">
    <property type="component" value="Chromosome"/>
</dbReference>
<sequence length="305" mass="32161">MSVRDPYDVLGISKSASQDDVRKAYRKLAKKYHPDLNPDDKKAEEQFKAVNQANDLLSDPEKRARFDRGEIDAAGQERHPGFGGGGGGFNDFGGGAGGFRYSGGPGGASGFTEEDLSDLFGGMFGGGGRARRSGPRKGEDRSYTLKVSFLDAVNGGKSRITLPEGSTLNVTIPPGIEDGKVLRLRGKGAPGVQGGPDGDALITVTVMSDPTYTREGNDLRENLDVDLKTAVLGGAIMVPTPTGTVKMNVPAGSDTGTVLRLRGKGVQAHGARPAGNLYVTLQVKIGTPDADLQEFLKNWNPAEEK</sequence>
<dbReference type="PROSITE" id="PS00636">
    <property type="entry name" value="DNAJ_1"/>
    <property type="match status" value="1"/>
</dbReference>
<dbReference type="SUPFAM" id="SSF46565">
    <property type="entry name" value="Chaperone J-domain"/>
    <property type="match status" value="1"/>
</dbReference>
<feature type="domain" description="J" evidence="2">
    <location>
        <begin position="5"/>
        <end position="70"/>
    </location>
</feature>
<protein>
    <submittedName>
        <fullName evidence="3">Molecular chaperone DnaJ</fullName>
    </submittedName>
</protein>